<accession>A0A7R9JVW0</accession>
<proteinExistence type="predicted"/>
<evidence type="ECO:0000313" key="4">
    <source>
        <dbReference type="EMBL" id="CAD7589902.1"/>
    </source>
</evidence>
<sequence>MKIVLYLSGYFPRVNPVQTTLEMGKVGLKQPVCSLLAALFAAVEHGHVDRARTILESTDVDVNSILTAGLGYPHFHTNGLEMRTVEFRGDVLVSTWKESGKPFREKLLAGNRSLSWRSRFFKPVTEQMRLCSVACSSVNSDGLSPLDVAVLNNNRQLAKMLAAFGAQEGNQCKYPVPTHVTIISCLPRTVKSPESLGTHLKQLLGEAERKVQELGGGLLPVDESSPVNHNNNRASFSIIGSHHSVAASAMTGCSGGGDAATDKQLMLWERRAKGLKKMLLGFDQARPPDVPFLVAVDVTGTNSVTVRFQEPEQQDSAICTKFKVQWSLNDNFSPLAGEKEILDMKHLEYQVTDLQQGHRYFFRVAAGNLKGYGQFRPSTPTSVMPSSWRDMEGREPRYAGRLQLLDDLFDEIRSSRPEHASEIKASLQLGETPGVQRRNQKKKTTIKQLFTVASKFQKNLRRGVFLACLLYHEDKVLVTNEDFLPVIEVDETYPSCIYNDFHWLMKVACTWDDVKSLRQDMEKSLSSSAVHFRIKLLQAAAQMQTALCIQDLGQLYHRPIRDSQGTLVISTVNYVRSPKTVSVLNSRWIPLSKVQKKLIAHEELNVGDLLMSSIQEQITYHQVSSIRLNRGLYLGYLKMRSSVDLIQVVVPCKTPNVLPHCKIRDNPHEEVGADQQRVFVELVAATARRLFSYMEVSNQDALAHRLYNTEVVDLSPEVSFLIIVPPAESACAAPGQADLLLQRGDLVSLPVQVFEMVHLGTYQRDVISRYSRLSCILELDTVLAHHSHREAFSSSEVAAAKDRLSQLQEFQGQLNSTWKGVRWLMDVLTFARDRTVTTPGVSMKQLLSLTTTTTDKSASSSLKRSLLQLPPRDPKLVKSSASRGSWPGPGAHPGGVSCLLGAELSKSEQHLSGRGGSRKNSGGGSSVGSGTSQYQGHSDMSGATSTALMTTSASNGSLSSADVASRLPPSRSEDTLLQRPHTKCHARSRSSTLSPLMSVRGAGGPSYPPASMVSVTPNTSASMHSLSSEESSSAAAPLTATDEREDVSVPTPTSGILQVYAAYETGLASGTSLKLHVTPRTTAREVVDLVVKQLNMAVILKGKDGPMYSSDKLANFCLVAIIGARERCLRDDFKPLQLQDPWKKGRLYVRQKQDKLAALERCSRHTAYL</sequence>
<feature type="compositionally biased region" description="Low complexity" evidence="1">
    <location>
        <begin position="941"/>
        <end position="954"/>
    </location>
</feature>
<evidence type="ECO:0000259" key="2">
    <source>
        <dbReference type="PROSITE" id="PS50200"/>
    </source>
</evidence>
<feature type="compositionally biased region" description="Low complexity" evidence="1">
    <location>
        <begin position="859"/>
        <end position="869"/>
    </location>
</feature>
<dbReference type="GO" id="GO:0000132">
    <property type="term" value="P:establishment of mitotic spindle orientation"/>
    <property type="evidence" value="ECO:0007669"/>
    <property type="project" value="TreeGrafter"/>
</dbReference>
<dbReference type="Gene3D" id="2.60.40.10">
    <property type="entry name" value="Immunoglobulins"/>
    <property type="match status" value="1"/>
</dbReference>
<dbReference type="GO" id="GO:0007165">
    <property type="term" value="P:signal transduction"/>
    <property type="evidence" value="ECO:0007669"/>
    <property type="project" value="InterPro"/>
</dbReference>
<dbReference type="SMART" id="SM00060">
    <property type="entry name" value="FN3"/>
    <property type="match status" value="1"/>
</dbReference>
<organism evidence="4">
    <name type="scientific">Timema genevievae</name>
    <name type="common">Walking stick</name>
    <dbReference type="NCBI Taxonomy" id="629358"/>
    <lineage>
        <taxon>Eukaryota</taxon>
        <taxon>Metazoa</taxon>
        <taxon>Ecdysozoa</taxon>
        <taxon>Arthropoda</taxon>
        <taxon>Hexapoda</taxon>
        <taxon>Insecta</taxon>
        <taxon>Pterygota</taxon>
        <taxon>Neoptera</taxon>
        <taxon>Polyneoptera</taxon>
        <taxon>Phasmatodea</taxon>
        <taxon>Timematodea</taxon>
        <taxon>Timematoidea</taxon>
        <taxon>Timematidae</taxon>
        <taxon>Timema</taxon>
    </lineage>
</organism>
<reference evidence="4" key="1">
    <citation type="submission" date="2020-11" db="EMBL/GenBank/DDBJ databases">
        <authorList>
            <person name="Tran Van P."/>
        </authorList>
    </citation>
    <scope>NUCLEOTIDE SEQUENCE</scope>
</reference>
<dbReference type="Pfam" id="PF00041">
    <property type="entry name" value="fn3"/>
    <property type="match status" value="1"/>
</dbReference>
<evidence type="ECO:0008006" key="5">
    <source>
        <dbReference type="Google" id="ProtNLM"/>
    </source>
</evidence>
<feature type="domain" description="Ras-associating" evidence="2">
    <location>
        <begin position="1053"/>
        <end position="1154"/>
    </location>
</feature>
<dbReference type="GO" id="GO:0005819">
    <property type="term" value="C:spindle"/>
    <property type="evidence" value="ECO:0007669"/>
    <property type="project" value="TreeGrafter"/>
</dbReference>
<dbReference type="InterPro" id="IPR039269">
    <property type="entry name" value="ANKFN1"/>
</dbReference>
<dbReference type="InterPro" id="IPR003961">
    <property type="entry name" value="FN3_dom"/>
</dbReference>
<name>A0A7R9JVW0_TIMGE</name>
<feature type="compositionally biased region" description="Low complexity" evidence="1">
    <location>
        <begin position="1020"/>
        <end position="1036"/>
    </location>
</feature>
<dbReference type="PANTHER" id="PTHR21437">
    <property type="entry name" value="WIDE AWAKE"/>
    <property type="match status" value="1"/>
</dbReference>
<dbReference type="PROSITE" id="PS50200">
    <property type="entry name" value="RA"/>
    <property type="match status" value="1"/>
</dbReference>
<dbReference type="EMBL" id="OE840238">
    <property type="protein sequence ID" value="CAD7589902.1"/>
    <property type="molecule type" value="Genomic_DNA"/>
</dbReference>
<dbReference type="InterPro" id="IPR013783">
    <property type="entry name" value="Ig-like_fold"/>
</dbReference>
<evidence type="ECO:0000256" key="1">
    <source>
        <dbReference type="SAM" id="MobiDB-lite"/>
    </source>
</evidence>
<dbReference type="PROSITE" id="PS50853">
    <property type="entry name" value="FN3"/>
    <property type="match status" value="1"/>
</dbReference>
<feature type="region of interest" description="Disordered" evidence="1">
    <location>
        <begin position="859"/>
        <end position="1050"/>
    </location>
</feature>
<dbReference type="CDD" id="cd17117">
    <property type="entry name" value="RA_ANKFN1_like"/>
    <property type="match status" value="1"/>
</dbReference>
<dbReference type="InterPro" id="IPR036116">
    <property type="entry name" value="FN3_sf"/>
</dbReference>
<dbReference type="SMART" id="SM00314">
    <property type="entry name" value="RA"/>
    <property type="match status" value="1"/>
</dbReference>
<evidence type="ECO:0000259" key="3">
    <source>
        <dbReference type="PROSITE" id="PS50853"/>
    </source>
</evidence>
<gene>
    <name evidence="4" type="ORF">TGEB3V08_LOCUS3794</name>
</gene>
<dbReference type="SUPFAM" id="SSF49265">
    <property type="entry name" value="Fibronectin type III"/>
    <property type="match status" value="1"/>
</dbReference>
<dbReference type="CDD" id="cd00063">
    <property type="entry name" value="FN3"/>
    <property type="match status" value="1"/>
</dbReference>
<protein>
    <recommendedName>
        <fullName evidence="5">Ankyrin repeat and fibronectin type-III domain-containing protein 1</fullName>
    </recommendedName>
</protein>
<dbReference type="AlphaFoldDB" id="A0A7R9JVW0"/>
<dbReference type="GO" id="GO:0061172">
    <property type="term" value="P:regulation of establishment of bipolar cell polarity"/>
    <property type="evidence" value="ECO:0007669"/>
    <property type="project" value="TreeGrafter"/>
</dbReference>
<dbReference type="Gene3D" id="3.10.20.90">
    <property type="entry name" value="Phosphatidylinositol 3-kinase Catalytic Subunit, Chain A, domain 1"/>
    <property type="match status" value="1"/>
</dbReference>
<feature type="domain" description="Fibronectin type-III" evidence="3">
    <location>
        <begin position="287"/>
        <end position="386"/>
    </location>
</feature>
<dbReference type="InterPro" id="IPR000159">
    <property type="entry name" value="RA_dom"/>
</dbReference>
<dbReference type="PANTHER" id="PTHR21437:SF1">
    <property type="entry name" value="WIDE AWAKE"/>
    <property type="match status" value="1"/>
</dbReference>